<dbReference type="PANTHER" id="PTHR33070">
    <property type="entry name" value="OS06G0725500 PROTEIN"/>
    <property type="match status" value="1"/>
</dbReference>
<organism evidence="1 2">
    <name type="scientific">Papaver atlanticum</name>
    <dbReference type="NCBI Taxonomy" id="357466"/>
    <lineage>
        <taxon>Eukaryota</taxon>
        <taxon>Viridiplantae</taxon>
        <taxon>Streptophyta</taxon>
        <taxon>Embryophyta</taxon>
        <taxon>Tracheophyta</taxon>
        <taxon>Spermatophyta</taxon>
        <taxon>Magnoliopsida</taxon>
        <taxon>Ranunculales</taxon>
        <taxon>Papaveraceae</taxon>
        <taxon>Papaveroideae</taxon>
        <taxon>Papaver</taxon>
    </lineage>
</organism>
<name>A0AAD4XNV9_9MAGN</name>
<comment type="caution">
    <text evidence="1">The sequence shown here is derived from an EMBL/GenBank/DDBJ whole genome shotgun (WGS) entry which is preliminary data.</text>
</comment>
<protein>
    <recommendedName>
        <fullName evidence="3">DUF241 domain protein</fullName>
    </recommendedName>
</protein>
<evidence type="ECO:0000313" key="1">
    <source>
        <dbReference type="EMBL" id="KAI3938396.1"/>
    </source>
</evidence>
<dbReference type="GO" id="GO:0048364">
    <property type="term" value="P:root development"/>
    <property type="evidence" value="ECO:0007669"/>
    <property type="project" value="InterPro"/>
</dbReference>
<dbReference type="AlphaFoldDB" id="A0AAD4XNV9"/>
<dbReference type="GO" id="GO:0048367">
    <property type="term" value="P:shoot system development"/>
    <property type="evidence" value="ECO:0007669"/>
    <property type="project" value="InterPro"/>
</dbReference>
<gene>
    <name evidence="1" type="ORF">MKW98_015295</name>
</gene>
<dbReference type="PANTHER" id="PTHR33070:SF120">
    <property type="entry name" value="EXPRESSED PROTEIN"/>
    <property type="match status" value="1"/>
</dbReference>
<dbReference type="InterPro" id="IPR004320">
    <property type="entry name" value="BPS1_pln"/>
</dbReference>
<evidence type="ECO:0008006" key="3">
    <source>
        <dbReference type="Google" id="ProtNLM"/>
    </source>
</evidence>
<keyword evidence="2" id="KW-1185">Reference proteome</keyword>
<dbReference type="EMBL" id="JAJJMB010005545">
    <property type="protein sequence ID" value="KAI3938396.1"/>
    <property type="molecule type" value="Genomic_DNA"/>
</dbReference>
<sequence>MADTPSSMSLPNTRNCVRSISLPTRSSHPCTLRIEEELNKLKKSLNTTNAEAIRSGLSGLKDLHHCVDDVLQLPLRTQKSYTIAQDEKLVDQVLDESVRVLDVCDTTKNLLVQMKENVRELQCGLRRRGGETTAESSIDAYTCSRKKLRKEMVKSIGSLKKMESKFESHSINVIDQDNHLVVVARLLREVSSITISVFRSLLQFLSVSSSSSTSKWSLVSKLLNQKEKLLQNQDIHNEVESVDVALHNLFCNTSLEMTQKKVNILECSIEGLEDELEILFKCLIKTRVSLLNNSSLSQ</sequence>
<dbReference type="Proteomes" id="UP001202328">
    <property type="component" value="Unassembled WGS sequence"/>
</dbReference>
<accession>A0AAD4XNV9</accession>
<evidence type="ECO:0000313" key="2">
    <source>
        <dbReference type="Proteomes" id="UP001202328"/>
    </source>
</evidence>
<dbReference type="Pfam" id="PF03087">
    <property type="entry name" value="BPS1"/>
    <property type="match status" value="1"/>
</dbReference>
<proteinExistence type="predicted"/>
<reference evidence="1" key="1">
    <citation type="submission" date="2022-04" db="EMBL/GenBank/DDBJ databases">
        <title>A functionally conserved STORR gene fusion in Papaver species that diverged 16.8 million years ago.</title>
        <authorList>
            <person name="Catania T."/>
        </authorList>
    </citation>
    <scope>NUCLEOTIDE SEQUENCE</scope>
    <source>
        <strain evidence="1">S-188037</strain>
    </source>
</reference>